<feature type="region of interest" description="Disordered" evidence="6">
    <location>
        <begin position="196"/>
        <end position="228"/>
    </location>
</feature>
<dbReference type="Gene3D" id="3.10.110.10">
    <property type="entry name" value="Ubiquitin Conjugating Enzyme"/>
    <property type="match status" value="1"/>
</dbReference>
<protein>
    <recommendedName>
        <fullName evidence="1">E2 ubiquitin-conjugating enzyme</fullName>
        <ecNumber evidence="1">2.3.2.23</ecNumber>
    </recommendedName>
</protein>
<dbReference type="SUPFAM" id="SSF54495">
    <property type="entry name" value="UBC-like"/>
    <property type="match status" value="1"/>
</dbReference>
<dbReference type="PANTHER" id="PTHR46116">
    <property type="entry name" value="(E3-INDEPENDENT) E2 UBIQUITIN-CONJUGATING ENZYME"/>
    <property type="match status" value="1"/>
</dbReference>
<accession>A0ABD2YMP3</accession>
<dbReference type="Proteomes" id="UP001630127">
    <property type="component" value="Unassembled WGS sequence"/>
</dbReference>
<sequence length="724" mass="80347">MESPPPFPCCISQSSKKRVFPGSSSSSCMEADVVETPPPANPSSNVKSLKQKEVIFPEIIDVDLDEDSADIMLVDREVGTAGKSKENFGKYPLGPSSGTYHRPGNGPLHASEKNNASGSHYLINGDGFDADLFYGENEYMDMFHDDHLYDDQYAILQTHLDSLDIPPGVEFSVPWFTAPQGNKMKLSVASTSTPVDLNAVPPHSDSSSSTCPWEFQQSNDKSASGGSGLEAKLKTVSYPTKWETSSSWLLEDPAQVGKRSTDSRSPTKFPSEPRKDSLNVSTKTELLKARSHSAESWRGKARRNPWFSDHFSSPPKPLDKGVSTDVVSNLQTKMHDIIKPGAVSHKFMWQDFATNATVYPSAPYTSGFVDPFWHAPFLPDDMAFNPWDKDPLKGKKSATALENSSGSFCDKGKKYGDPDEFLKNFDIFKRFDTVEDSSDHHYYGYGYGSSLKQPSKNWAKKIQEEWRILENDLPDAIYVRVYESRMDLLRAAIIGAEGTPYHDGLFFFDVLFPANYPNVPPLVYYHSGGLRINPNLYECGKVCLSLLNTWSGSQKEMWIPGVSTILQVLVSIQGLILNAKPFFNEPGYAKMSGTPGGEKNSLQYNENTFILSLTTMVYSIRRPPKYFEDLVAGHFFKRAHDILLACKACINGAQVGCLVKGGVQDVDEGDKRCSQYFRNKLAGCIKTIVDAFAEIGVKDCDEFLSLAQKTNELVSAAPMITNHY</sequence>
<evidence type="ECO:0000256" key="6">
    <source>
        <dbReference type="SAM" id="MobiDB-lite"/>
    </source>
</evidence>
<evidence type="ECO:0000256" key="5">
    <source>
        <dbReference type="ARBA" id="ARBA00022840"/>
    </source>
</evidence>
<keyword evidence="4" id="KW-0833">Ubl conjugation pathway</keyword>
<proteinExistence type="predicted"/>
<dbReference type="EMBL" id="JBJUIK010000012">
    <property type="protein sequence ID" value="KAL3508670.1"/>
    <property type="molecule type" value="Genomic_DNA"/>
</dbReference>
<gene>
    <name evidence="8" type="ORF">ACH5RR_028071</name>
</gene>
<organism evidence="8 9">
    <name type="scientific">Cinchona calisaya</name>
    <dbReference type="NCBI Taxonomy" id="153742"/>
    <lineage>
        <taxon>Eukaryota</taxon>
        <taxon>Viridiplantae</taxon>
        <taxon>Streptophyta</taxon>
        <taxon>Embryophyta</taxon>
        <taxon>Tracheophyta</taxon>
        <taxon>Spermatophyta</taxon>
        <taxon>Magnoliopsida</taxon>
        <taxon>eudicotyledons</taxon>
        <taxon>Gunneridae</taxon>
        <taxon>Pentapetalae</taxon>
        <taxon>asterids</taxon>
        <taxon>lamiids</taxon>
        <taxon>Gentianales</taxon>
        <taxon>Rubiaceae</taxon>
        <taxon>Cinchonoideae</taxon>
        <taxon>Cinchoneae</taxon>
        <taxon>Cinchona</taxon>
    </lineage>
</organism>
<reference evidence="8 9" key="1">
    <citation type="submission" date="2024-11" db="EMBL/GenBank/DDBJ databases">
        <title>A near-complete genome assembly of Cinchona calisaya.</title>
        <authorList>
            <person name="Lian D.C."/>
            <person name="Zhao X.W."/>
            <person name="Wei L."/>
        </authorList>
    </citation>
    <scope>NUCLEOTIDE SEQUENCE [LARGE SCALE GENOMIC DNA]</scope>
    <source>
        <tissue evidence="8">Nenye</tissue>
    </source>
</reference>
<dbReference type="SMART" id="SM00212">
    <property type="entry name" value="UBCc"/>
    <property type="match status" value="1"/>
</dbReference>
<evidence type="ECO:0000256" key="1">
    <source>
        <dbReference type="ARBA" id="ARBA00012486"/>
    </source>
</evidence>
<evidence type="ECO:0000313" key="8">
    <source>
        <dbReference type="EMBL" id="KAL3508670.1"/>
    </source>
</evidence>
<keyword evidence="5" id="KW-0067">ATP-binding</keyword>
<keyword evidence="9" id="KW-1185">Reference proteome</keyword>
<comment type="caution">
    <text evidence="8">The sequence shown here is derived from an EMBL/GenBank/DDBJ whole genome shotgun (WGS) entry which is preliminary data.</text>
</comment>
<feature type="region of interest" description="Disordered" evidence="6">
    <location>
        <begin position="1"/>
        <end position="46"/>
    </location>
</feature>
<evidence type="ECO:0000259" key="7">
    <source>
        <dbReference type="PROSITE" id="PS50127"/>
    </source>
</evidence>
<dbReference type="PANTHER" id="PTHR46116:SF41">
    <property type="entry name" value="UBIQUITIN-CONJUGATING ENZYME E2 25-RELATED"/>
    <property type="match status" value="1"/>
</dbReference>
<evidence type="ECO:0000256" key="3">
    <source>
        <dbReference type="ARBA" id="ARBA00022741"/>
    </source>
</evidence>
<dbReference type="EC" id="2.3.2.23" evidence="1"/>
<dbReference type="InterPro" id="IPR000608">
    <property type="entry name" value="UBC"/>
</dbReference>
<evidence type="ECO:0000256" key="4">
    <source>
        <dbReference type="ARBA" id="ARBA00022786"/>
    </source>
</evidence>
<feature type="region of interest" description="Disordered" evidence="6">
    <location>
        <begin position="253"/>
        <end position="299"/>
    </location>
</feature>
<dbReference type="GO" id="GO:0061631">
    <property type="term" value="F:ubiquitin conjugating enzyme activity"/>
    <property type="evidence" value="ECO:0007669"/>
    <property type="project" value="UniProtKB-EC"/>
</dbReference>
<dbReference type="Pfam" id="PF00179">
    <property type="entry name" value="UQ_con"/>
    <property type="match status" value="1"/>
</dbReference>
<feature type="domain" description="UBC core" evidence="7">
    <location>
        <begin position="457"/>
        <end position="617"/>
    </location>
</feature>
<dbReference type="FunFam" id="3.10.110.10:FF:000028">
    <property type="entry name" value="Probable ubiquitin-conjugating enzyme E2 23"/>
    <property type="match status" value="1"/>
</dbReference>
<dbReference type="CDD" id="cd23837">
    <property type="entry name" value="UBCc_UBE2O"/>
    <property type="match status" value="1"/>
</dbReference>
<evidence type="ECO:0000313" key="9">
    <source>
        <dbReference type="Proteomes" id="UP001630127"/>
    </source>
</evidence>
<dbReference type="InterPro" id="IPR016135">
    <property type="entry name" value="UBQ-conjugating_enzyme/RWD"/>
</dbReference>
<name>A0ABD2YMP3_9GENT</name>
<keyword evidence="2" id="KW-0808">Transferase</keyword>
<dbReference type="PROSITE" id="PS50127">
    <property type="entry name" value="UBC_2"/>
    <property type="match status" value="1"/>
</dbReference>
<dbReference type="GO" id="GO:0005524">
    <property type="term" value="F:ATP binding"/>
    <property type="evidence" value="ECO:0007669"/>
    <property type="project" value="UniProtKB-KW"/>
</dbReference>
<feature type="compositionally biased region" description="Basic and acidic residues" evidence="6">
    <location>
        <begin position="285"/>
        <end position="298"/>
    </location>
</feature>
<keyword evidence="3" id="KW-0547">Nucleotide-binding</keyword>
<feature type="compositionally biased region" description="Polar residues" evidence="6">
    <location>
        <begin position="204"/>
        <end position="224"/>
    </location>
</feature>
<dbReference type="AlphaFoldDB" id="A0ABD2YMP3"/>
<evidence type="ECO:0000256" key="2">
    <source>
        <dbReference type="ARBA" id="ARBA00022679"/>
    </source>
</evidence>